<dbReference type="Gene3D" id="1.10.8.1120">
    <property type="entry name" value="Histone RNA hairpin-binding protein RNA-binding domain"/>
    <property type="match status" value="1"/>
</dbReference>
<dbReference type="GO" id="GO:0071204">
    <property type="term" value="C:histone pre-mRNA 3'end processing complex"/>
    <property type="evidence" value="ECO:0007669"/>
    <property type="project" value="TreeGrafter"/>
</dbReference>
<feature type="compositionally biased region" description="Basic and acidic residues" evidence="3">
    <location>
        <begin position="38"/>
        <end position="51"/>
    </location>
</feature>
<feature type="compositionally biased region" description="Low complexity" evidence="3">
    <location>
        <begin position="104"/>
        <end position="120"/>
    </location>
</feature>
<feature type="compositionally biased region" description="Low complexity" evidence="3">
    <location>
        <begin position="52"/>
        <end position="65"/>
    </location>
</feature>
<dbReference type="InterPro" id="IPR026502">
    <property type="entry name" value="SLBP1/SLBP2"/>
</dbReference>
<reference evidence="5" key="1">
    <citation type="journal article" date="2020" name="J. Eukaryot. Microbiol.">
        <title>De novo Sequencing, Assembly and Annotation of the Transcriptome for the Free-Living Testate Amoeba Arcella intermedia.</title>
        <authorList>
            <person name="Ribeiro G.M."/>
            <person name="Porfirio-Sousa A.L."/>
            <person name="Maurer-Alcala X.X."/>
            <person name="Katz L.A."/>
            <person name="Lahr D.J.G."/>
        </authorList>
    </citation>
    <scope>NUCLEOTIDE SEQUENCE</scope>
</reference>
<dbReference type="GO" id="GO:0005737">
    <property type="term" value="C:cytoplasm"/>
    <property type="evidence" value="ECO:0007669"/>
    <property type="project" value="TreeGrafter"/>
</dbReference>
<dbReference type="GO" id="GO:0003729">
    <property type="term" value="F:mRNA binding"/>
    <property type="evidence" value="ECO:0007669"/>
    <property type="project" value="InterPro"/>
</dbReference>
<dbReference type="InterPro" id="IPR029344">
    <property type="entry name" value="SLBP_RNA_bind"/>
</dbReference>
<keyword evidence="2" id="KW-0694">RNA-binding</keyword>
<name>A0A6B2L7N7_9EUKA</name>
<dbReference type="PANTHER" id="PTHR17408">
    <property type="entry name" value="HISTONE RNA HAIRPIN-BINDING PROTEIN"/>
    <property type="match status" value="1"/>
</dbReference>
<evidence type="ECO:0000256" key="2">
    <source>
        <dbReference type="ARBA" id="ARBA00022884"/>
    </source>
</evidence>
<feature type="region of interest" description="Disordered" evidence="3">
    <location>
        <begin position="23"/>
        <end position="204"/>
    </location>
</feature>
<feature type="region of interest" description="Disordered" evidence="3">
    <location>
        <begin position="307"/>
        <end position="355"/>
    </location>
</feature>
<evidence type="ECO:0000256" key="1">
    <source>
        <dbReference type="ARBA" id="ARBA00006151"/>
    </source>
</evidence>
<dbReference type="PANTHER" id="PTHR17408:SF0">
    <property type="entry name" value="HISTONE RNA HAIRPIN-BINDING PROTEIN"/>
    <property type="match status" value="1"/>
</dbReference>
<feature type="compositionally biased region" description="Polar residues" evidence="3">
    <location>
        <begin position="136"/>
        <end position="146"/>
    </location>
</feature>
<dbReference type="InterPro" id="IPR038294">
    <property type="entry name" value="SLBP_RNA_bind_sf"/>
</dbReference>
<feature type="compositionally biased region" description="Basic and acidic residues" evidence="3">
    <location>
        <begin position="330"/>
        <end position="352"/>
    </location>
</feature>
<accession>A0A6B2L7N7</accession>
<feature type="region of interest" description="Disordered" evidence="3">
    <location>
        <begin position="233"/>
        <end position="254"/>
    </location>
</feature>
<protein>
    <recommendedName>
        <fullName evidence="4">Histone RNA hairpin-binding protein RNA-binding domain-containing protein</fullName>
    </recommendedName>
</protein>
<feature type="domain" description="Histone RNA hairpin-binding protein RNA-binding" evidence="4">
    <location>
        <begin position="202"/>
        <end position="269"/>
    </location>
</feature>
<evidence type="ECO:0000313" key="5">
    <source>
        <dbReference type="EMBL" id="NDV32976.1"/>
    </source>
</evidence>
<evidence type="ECO:0000256" key="3">
    <source>
        <dbReference type="SAM" id="MobiDB-lite"/>
    </source>
</evidence>
<comment type="similarity">
    <text evidence="1">Belongs to the SLBP family.</text>
</comment>
<dbReference type="EMBL" id="GIBP01004007">
    <property type="protein sequence ID" value="NDV32976.1"/>
    <property type="molecule type" value="Transcribed_RNA"/>
</dbReference>
<evidence type="ECO:0000259" key="4">
    <source>
        <dbReference type="Pfam" id="PF15247"/>
    </source>
</evidence>
<dbReference type="Pfam" id="PF15247">
    <property type="entry name" value="SLBP_RNA_bind"/>
    <property type="match status" value="1"/>
</dbReference>
<dbReference type="GO" id="GO:0051028">
    <property type="term" value="P:mRNA transport"/>
    <property type="evidence" value="ECO:0007669"/>
    <property type="project" value="TreeGrafter"/>
</dbReference>
<proteinExistence type="inferred from homology"/>
<dbReference type="AlphaFoldDB" id="A0A6B2L7N7"/>
<sequence>MMYSKDFLLKYSAIKKKDPIIAEKLNQLVSPKTKKPTHKNERKWSSPESVHRSPAGPRSPASPEPTLSSLSDSKIARPNPRSPNMKPNASPSFQPKESAPKNLSSSTPAPTPTKSFSTPTYRPTDTPSPAVRPTSLAFTTPVQSPQRAHAKSPTIPVTPKAPETPSTPPKDQLITPISSPARPGASPKSPFRSPPRPISPLDEQRLMQRQKQIDYGYRTVGYLRYRLLVSKEGRRPEHPRTPKKNQGCSKRSWDGQLKKWRRDLHLWDPDSIQAFRAVLDSDLVLNIIKTNPELEEIVRIVKEKMDNPDANLDKDDEQEALDLDANVDLPEDHEAEREELEKANQDEIDSRGGHKVARTLVF</sequence>
<dbReference type="GO" id="GO:0006398">
    <property type="term" value="P:mRNA 3'-end processing by stem-loop binding and cleavage"/>
    <property type="evidence" value="ECO:0007669"/>
    <property type="project" value="TreeGrafter"/>
</dbReference>
<organism evidence="5">
    <name type="scientific">Arcella intermedia</name>
    <dbReference type="NCBI Taxonomy" id="1963864"/>
    <lineage>
        <taxon>Eukaryota</taxon>
        <taxon>Amoebozoa</taxon>
        <taxon>Tubulinea</taxon>
        <taxon>Elardia</taxon>
        <taxon>Arcellinida</taxon>
        <taxon>Sphaerothecina</taxon>
        <taxon>Arcellidae</taxon>
        <taxon>Arcella</taxon>
    </lineage>
</organism>
<dbReference type="FunFam" id="1.10.8.1120:FF:000001">
    <property type="entry name" value="Histone RNA hairpin-binding protein-like"/>
    <property type="match status" value="1"/>
</dbReference>
<feature type="compositionally biased region" description="Polar residues" evidence="3">
    <location>
        <begin position="85"/>
        <end position="95"/>
    </location>
</feature>
<dbReference type="GO" id="GO:0071207">
    <property type="term" value="F:histone pre-mRNA stem-loop binding"/>
    <property type="evidence" value="ECO:0007669"/>
    <property type="project" value="TreeGrafter"/>
</dbReference>